<evidence type="ECO:0000259" key="1">
    <source>
        <dbReference type="Pfam" id="PF01796"/>
    </source>
</evidence>
<sequence>MNMPASRCRHCSRLFHNGKSYCPDCDRDTLDSIDLNGKGNVYSYTEIYAAPKRFAQQAPYLIVLVEMEHGLRVTGRMLNGPVQIGDRVELHKVEDHCYYFAAL</sequence>
<dbReference type="RefSeq" id="WP_095326692.1">
    <property type="nucleotide sequence ID" value="NZ_NPCC01000014.1"/>
</dbReference>
<dbReference type="AlphaFoldDB" id="A0A268NYQ8"/>
<evidence type="ECO:0000313" key="2">
    <source>
        <dbReference type="EMBL" id="PAE88633.1"/>
    </source>
</evidence>
<dbReference type="InterPro" id="IPR012340">
    <property type="entry name" value="NA-bd_OB-fold"/>
</dbReference>
<protein>
    <recommendedName>
        <fullName evidence="1">ChsH2 C-terminal OB-fold domain-containing protein</fullName>
    </recommendedName>
</protein>
<dbReference type="InterPro" id="IPR052513">
    <property type="entry name" value="Thioester_dehydratase-like"/>
</dbReference>
<dbReference type="InterPro" id="IPR002878">
    <property type="entry name" value="ChsH2_C"/>
</dbReference>
<gene>
    <name evidence="2" type="ORF">CHH72_12120</name>
</gene>
<feature type="domain" description="ChsH2 C-terminal OB-fold" evidence="1">
    <location>
        <begin position="34"/>
        <end position="90"/>
    </location>
</feature>
<evidence type="ECO:0000313" key="3">
    <source>
        <dbReference type="Proteomes" id="UP000216207"/>
    </source>
</evidence>
<accession>A0A268NYQ8</accession>
<dbReference type="PANTHER" id="PTHR34075:SF5">
    <property type="entry name" value="BLR3430 PROTEIN"/>
    <property type="match status" value="1"/>
</dbReference>
<comment type="caution">
    <text evidence="2">The sequence shown here is derived from an EMBL/GenBank/DDBJ whole genome shotgun (WGS) entry which is preliminary data.</text>
</comment>
<proteinExistence type="predicted"/>
<reference evidence="2 3" key="1">
    <citation type="submission" date="2017-07" db="EMBL/GenBank/DDBJ databases">
        <title>Isolation and whole genome analysis of endospore-forming bacteria from heroin.</title>
        <authorList>
            <person name="Kalinowski J."/>
            <person name="Ahrens B."/>
            <person name="Al-Dilaimi A."/>
            <person name="Winkler A."/>
            <person name="Wibberg D."/>
            <person name="Schleenbecker U."/>
            <person name="Ruckert C."/>
            <person name="Wolfel R."/>
            <person name="Grass G."/>
        </authorList>
    </citation>
    <scope>NUCLEOTIDE SEQUENCE [LARGE SCALE GENOMIC DNA]</scope>
    <source>
        <strain evidence="2 3">7539</strain>
    </source>
</reference>
<dbReference type="PANTHER" id="PTHR34075">
    <property type="entry name" value="BLR3430 PROTEIN"/>
    <property type="match status" value="1"/>
</dbReference>
<dbReference type="SUPFAM" id="SSF50249">
    <property type="entry name" value="Nucleic acid-binding proteins"/>
    <property type="match status" value="1"/>
</dbReference>
<name>A0A268NYQ8_SHOCL</name>
<dbReference type="Proteomes" id="UP000216207">
    <property type="component" value="Unassembled WGS sequence"/>
</dbReference>
<organism evidence="2 3">
    <name type="scientific">Shouchella clausii</name>
    <name type="common">Alkalihalobacillus clausii</name>
    <dbReference type="NCBI Taxonomy" id="79880"/>
    <lineage>
        <taxon>Bacteria</taxon>
        <taxon>Bacillati</taxon>
        <taxon>Bacillota</taxon>
        <taxon>Bacilli</taxon>
        <taxon>Bacillales</taxon>
        <taxon>Bacillaceae</taxon>
        <taxon>Shouchella</taxon>
    </lineage>
</organism>
<dbReference type="EMBL" id="NPCC01000014">
    <property type="protein sequence ID" value="PAE88633.1"/>
    <property type="molecule type" value="Genomic_DNA"/>
</dbReference>
<dbReference type="Pfam" id="PF01796">
    <property type="entry name" value="OB_ChsH2_C"/>
    <property type="match status" value="1"/>
</dbReference>